<dbReference type="FunFam" id="2.40.10.10:FF:000068">
    <property type="entry name" value="transmembrane protease serine 2"/>
    <property type="match status" value="1"/>
</dbReference>
<dbReference type="InterPro" id="IPR043504">
    <property type="entry name" value="Peptidase_S1_PA_chymotrypsin"/>
</dbReference>
<dbReference type="Gene3D" id="2.40.10.10">
    <property type="entry name" value="Trypsin-like serine proteases"/>
    <property type="match status" value="1"/>
</dbReference>
<evidence type="ECO:0000256" key="2">
    <source>
        <dbReference type="SAM" id="SignalP"/>
    </source>
</evidence>
<accession>A0A6P8QJ58</accession>
<feature type="domain" description="Peptidase S1" evidence="3">
    <location>
        <begin position="51"/>
        <end position="287"/>
    </location>
</feature>
<reference evidence="5" key="1">
    <citation type="submission" date="2025-08" db="UniProtKB">
        <authorList>
            <consortium name="RefSeq"/>
        </authorList>
    </citation>
    <scope>IDENTIFICATION</scope>
</reference>
<keyword evidence="2" id="KW-0732">Signal</keyword>
<name>A0A6P8QJ58_GEOSA</name>
<evidence type="ECO:0000259" key="3">
    <source>
        <dbReference type="PROSITE" id="PS50240"/>
    </source>
</evidence>
<dbReference type="GeneID" id="117359671"/>
<evidence type="ECO:0000313" key="4">
    <source>
        <dbReference type="Proteomes" id="UP000515159"/>
    </source>
</evidence>
<dbReference type="Proteomes" id="UP000515159">
    <property type="component" value="Chromosome 4"/>
</dbReference>
<organism evidence="4 5">
    <name type="scientific">Geotrypetes seraphini</name>
    <name type="common">Gaboon caecilian</name>
    <name type="synonym">Caecilia seraphini</name>
    <dbReference type="NCBI Taxonomy" id="260995"/>
    <lineage>
        <taxon>Eukaryota</taxon>
        <taxon>Metazoa</taxon>
        <taxon>Chordata</taxon>
        <taxon>Craniata</taxon>
        <taxon>Vertebrata</taxon>
        <taxon>Euteleostomi</taxon>
        <taxon>Amphibia</taxon>
        <taxon>Gymnophiona</taxon>
        <taxon>Geotrypetes</taxon>
    </lineage>
</organism>
<evidence type="ECO:0000313" key="5">
    <source>
        <dbReference type="RefSeq" id="XP_033798772.1"/>
    </source>
</evidence>
<dbReference type="PANTHER" id="PTHR24250:SF45">
    <property type="entry name" value="INACTIVE SERINE PROTEASE 54"/>
    <property type="match status" value="1"/>
</dbReference>
<keyword evidence="4" id="KW-1185">Reference proteome</keyword>
<dbReference type="KEGG" id="gsh:117359671"/>
<dbReference type="InParanoid" id="A0A6P8QJ58"/>
<dbReference type="InterPro" id="IPR001254">
    <property type="entry name" value="Trypsin_dom"/>
</dbReference>
<dbReference type="FunCoup" id="A0A6P8QJ58">
    <property type="interactions" value="66"/>
</dbReference>
<dbReference type="SUPFAM" id="SSF50494">
    <property type="entry name" value="Trypsin-like serine proteases"/>
    <property type="match status" value="1"/>
</dbReference>
<dbReference type="PROSITE" id="PS50240">
    <property type="entry name" value="TRYPSIN_DOM"/>
    <property type="match status" value="1"/>
</dbReference>
<proteinExistence type="predicted"/>
<keyword evidence="5" id="KW-0378">Hydrolase</keyword>
<feature type="signal peptide" evidence="2">
    <location>
        <begin position="1"/>
        <end position="48"/>
    </location>
</feature>
<sequence length="389" mass="44104">MTTAEIKAFLSRPMVVPDRPTHTQSVESILAMKWWLLLCFCIPQTTSGCGIINDSIPNNANMKLTLLNGFPWLVSLQDVNGTHLVTGSIISKYWIVSVASSFQDRKKTMAVVGLTELKKESEVEKRYQQYMIDTVIIHEDFNEITMDHNIAILKTITAISFSDYVQPICFSGRSVTSEALVNCQVSGRRQLYAEGSPAKSQWQTLSVVDISPCPLRRTMAMECCSHRDSDDTEGSVGNPGNPISCQYKKNGLWVLKGILNHGGMKNFGPFLYNRISYYRNWILAETAAADIPFYPTLNSTEHITFLDHVNITIKSRNPIDDQDEEQGARSMNSKLLDDIYYDYYNDQTVPDCGLRLDHFQLLKVLLLLLLSLLFTDEENEQMLVENTWD</sequence>
<protein>
    <submittedName>
        <fullName evidence="5">Inactive serine protease 54 isoform X1</fullName>
    </submittedName>
</protein>
<feature type="chain" id="PRO_5027806245" evidence="2">
    <location>
        <begin position="49"/>
        <end position="389"/>
    </location>
</feature>
<dbReference type="GO" id="GO:0006508">
    <property type="term" value="P:proteolysis"/>
    <property type="evidence" value="ECO:0007669"/>
    <property type="project" value="UniProtKB-KW"/>
</dbReference>
<dbReference type="AlphaFoldDB" id="A0A6P8QJ58"/>
<dbReference type="SMART" id="SM00020">
    <property type="entry name" value="Tryp_SPc"/>
    <property type="match status" value="1"/>
</dbReference>
<evidence type="ECO:0000256" key="1">
    <source>
        <dbReference type="ARBA" id="ARBA00023157"/>
    </source>
</evidence>
<dbReference type="Pfam" id="PF00089">
    <property type="entry name" value="Trypsin"/>
    <property type="match status" value="1"/>
</dbReference>
<dbReference type="OrthoDB" id="6261922at2759"/>
<dbReference type="CTD" id="221191"/>
<dbReference type="PANTHER" id="PTHR24250">
    <property type="entry name" value="CHYMOTRYPSIN-RELATED"/>
    <property type="match status" value="1"/>
</dbReference>
<gene>
    <name evidence="5" type="primary">PRSS54</name>
</gene>
<dbReference type="GO" id="GO:0004252">
    <property type="term" value="F:serine-type endopeptidase activity"/>
    <property type="evidence" value="ECO:0007669"/>
    <property type="project" value="InterPro"/>
</dbReference>
<keyword evidence="5" id="KW-0645">Protease</keyword>
<dbReference type="InterPro" id="IPR009003">
    <property type="entry name" value="Peptidase_S1_PA"/>
</dbReference>
<dbReference type="RefSeq" id="XP_033798772.1">
    <property type="nucleotide sequence ID" value="XM_033942881.1"/>
</dbReference>
<keyword evidence="1" id="KW-1015">Disulfide bond</keyword>